<protein>
    <submittedName>
        <fullName evidence="8">Uncharacterized protein</fullName>
    </submittedName>
</protein>
<dbReference type="InterPro" id="IPR015943">
    <property type="entry name" value="WD40/YVTN_repeat-like_dom_sf"/>
</dbReference>
<evidence type="ECO:0000256" key="1">
    <source>
        <dbReference type="ARBA" id="ARBA00004496"/>
    </source>
</evidence>
<dbReference type="PROSITE" id="PS00678">
    <property type="entry name" value="WD_REPEATS_1"/>
    <property type="match status" value="1"/>
</dbReference>
<evidence type="ECO:0000256" key="5">
    <source>
        <dbReference type="ARBA" id="ARBA00038145"/>
    </source>
</evidence>
<evidence type="ECO:0000256" key="4">
    <source>
        <dbReference type="ARBA" id="ARBA00022737"/>
    </source>
</evidence>
<dbReference type="Gene3D" id="2.130.10.10">
    <property type="entry name" value="YVTN repeat-like/Quinoprotein amine dehydrogenase"/>
    <property type="match status" value="1"/>
</dbReference>
<feature type="repeat" description="WD" evidence="6">
    <location>
        <begin position="232"/>
        <end position="273"/>
    </location>
</feature>
<dbReference type="InterPro" id="IPR019775">
    <property type="entry name" value="WD40_repeat_CS"/>
</dbReference>
<accession>A0A218YS31</accession>
<reference evidence="8 9" key="1">
    <citation type="submission" date="2017-04" db="EMBL/GenBank/DDBJ databases">
        <title>Draft genome sequence of Marssonina coronaria NL1: causal agent of apple blotch.</title>
        <authorList>
            <person name="Cheng Q."/>
        </authorList>
    </citation>
    <scope>NUCLEOTIDE SEQUENCE [LARGE SCALE GENOMIC DNA]</scope>
    <source>
        <strain evidence="8 9">NL1</strain>
    </source>
</reference>
<dbReference type="AlphaFoldDB" id="A0A218YS31"/>
<dbReference type="EMBL" id="MZNU01000425">
    <property type="protein sequence ID" value="OWO97783.1"/>
    <property type="molecule type" value="Genomic_DNA"/>
</dbReference>
<evidence type="ECO:0000313" key="8">
    <source>
        <dbReference type="EMBL" id="OWO97783.1"/>
    </source>
</evidence>
<dbReference type="SUPFAM" id="SSF50978">
    <property type="entry name" value="WD40 repeat-like"/>
    <property type="match status" value="1"/>
</dbReference>
<gene>
    <name evidence="8" type="ORF">B2J93_8894</name>
</gene>
<evidence type="ECO:0000256" key="3">
    <source>
        <dbReference type="ARBA" id="ARBA00022574"/>
    </source>
</evidence>
<evidence type="ECO:0000256" key="2">
    <source>
        <dbReference type="ARBA" id="ARBA00022490"/>
    </source>
</evidence>
<keyword evidence="9" id="KW-1185">Reference proteome</keyword>
<dbReference type="InterPro" id="IPR051980">
    <property type="entry name" value="WD_repeat_MORG1"/>
</dbReference>
<name>A0A218YS31_9HELO</name>
<dbReference type="PANTHER" id="PTHR22842:SF3">
    <property type="entry name" value="WD REPEAT DOMAIN-CONTAINING PROTEIN 83"/>
    <property type="match status" value="1"/>
</dbReference>
<keyword evidence="4" id="KW-0677">Repeat</keyword>
<dbReference type="PANTHER" id="PTHR22842">
    <property type="entry name" value="WD40 REPEAT PROTEIN"/>
    <property type="match status" value="1"/>
</dbReference>
<dbReference type="GO" id="GO:0071013">
    <property type="term" value="C:catalytic step 2 spliceosome"/>
    <property type="evidence" value="ECO:0007669"/>
    <property type="project" value="TreeGrafter"/>
</dbReference>
<feature type="repeat" description="WD" evidence="6">
    <location>
        <begin position="277"/>
        <end position="313"/>
    </location>
</feature>
<keyword evidence="2" id="KW-0963">Cytoplasm</keyword>
<comment type="subcellular location">
    <subcellularLocation>
        <location evidence="1">Cytoplasm</location>
    </subcellularLocation>
</comment>
<dbReference type="InterPro" id="IPR036322">
    <property type="entry name" value="WD40_repeat_dom_sf"/>
</dbReference>
<feature type="compositionally biased region" description="Gly residues" evidence="7">
    <location>
        <begin position="100"/>
        <end position="109"/>
    </location>
</feature>
<dbReference type="STRING" id="503106.A0A218YS31"/>
<dbReference type="SMART" id="SM00320">
    <property type="entry name" value="WD40"/>
    <property type="match status" value="5"/>
</dbReference>
<feature type="compositionally biased region" description="Low complexity" evidence="7">
    <location>
        <begin position="89"/>
        <end position="98"/>
    </location>
</feature>
<dbReference type="GO" id="GO:0000398">
    <property type="term" value="P:mRNA splicing, via spliceosome"/>
    <property type="evidence" value="ECO:0007669"/>
    <property type="project" value="TreeGrafter"/>
</dbReference>
<dbReference type="PRINTS" id="PR00320">
    <property type="entry name" value="GPROTEINBRPT"/>
</dbReference>
<organism evidence="8 9">
    <name type="scientific">Diplocarpon coronariae</name>
    <dbReference type="NCBI Taxonomy" id="2795749"/>
    <lineage>
        <taxon>Eukaryota</taxon>
        <taxon>Fungi</taxon>
        <taxon>Dikarya</taxon>
        <taxon>Ascomycota</taxon>
        <taxon>Pezizomycotina</taxon>
        <taxon>Leotiomycetes</taxon>
        <taxon>Helotiales</taxon>
        <taxon>Drepanopezizaceae</taxon>
        <taxon>Diplocarpon</taxon>
    </lineage>
</organism>
<feature type="region of interest" description="Disordered" evidence="7">
    <location>
        <begin position="80"/>
        <end position="121"/>
    </location>
</feature>
<dbReference type="OrthoDB" id="71437at2759"/>
<keyword evidence="3 6" id="KW-0853">WD repeat</keyword>
<dbReference type="InterPro" id="IPR001680">
    <property type="entry name" value="WD40_rpt"/>
</dbReference>
<comment type="caution">
    <text evidence="8">The sequence shown here is derived from an EMBL/GenBank/DDBJ whole genome shotgun (WGS) entry which is preliminary data.</text>
</comment>
<dbReference type="Pfam" id="PF00400">
    <property type="entry name" value="WD40"/>
    <property type="match status" value="3"/>
</dbReference>
<dbReference type="PROSITE" id="PS50294">
    <property type="entry name" value="WD_REPEATS_REGION"/>
    <property type="match status" value="2"/>
</dbReference>
<evidence type="ECO:0000256" key="7">
    <source>
        <dbReference type="SAM" id="MobiDB-lite"/>
    </source>
</evidence>
<sequence>MCFIFTCGEHEFSKQLQGYEGILCQCHNCGNYSAQVIKRNPWFTFCFVPVVPLSVHGYEDVVCSICNFAQPLQNRQDVVAQRNGGGGVPLQNQPQPNGGAPPGWGGGPPGDQVAPKPQQNMHHLPPTTALIIIFGPGALSGYATTTSQLHSPPELLSGASFANMAFSSKPLTQLLGSNGPVHALAYSSSPSTYILTGSSDRTIRLYNPSRPPAPISHDLLAPPKPTQLIQSYSAHGYEVLSLSVAADNATFASVGGDRSVFLWDVATAKTLRRFGGNNGHTARINSVTFAGAGDSVLVSGSFDASVRIWDVRSQSGKPIMVLDEARDSVSCVLVAREGGGGKGEYEILAGSVDGRLRCYDLRFGRVETDVIGASVTSLERTRDGKGVLVGGLDSCVRLMDRDGGGLLRSYKDPGWKNEDFRLRSVFGKNERWVLCGNEHVQGADGQVVVWDTLSGEVVERIRVPGSKVEGKKKIGMDGKAKERKNVVSCLAWKEGVRGDQWCCAGTDGTVTVFGPP</sequence>
<dbReference type="InParanoid" id="A0A218YS31"/>
<evidence type="ECO:0000313" key="9">
    <source>
        <dbReference type="Proteomes" id="UP000242519"/>
    </source>
</evidence>
<dbReference type="Proteomes" id="UP000242519">
    <property type="component" value="Unassembled WGS sequence"/>
</dbReference>
<proteinExistence type="inferred from homology"/>
<feature type="repeat" description="WD" evidence="6">
    <location>
        <begin position="174"/>
        <end position="207"/>
    </location>
</feature>
<dbReference type="GO" id="GO:0005737">
    <property type="term" value="C:cytoplasm"/>
    <property type="evidence" value="ECO:0007669"/>
    <property type="project" value="UniProtKB-SubCell"/>
</dbReference>
<dbReference type="PROSITE" id="PS50082">
    <property type="entry name" value="WD_REPEATS_2"/>
    <property type="match status" value="3"/>
</dbReference>
<dbReference type="InterPro" id="IPR020472">
    <property type="entry name" value="WD40_PAC1"/>
</dbReference>
<comment type="similarity">
    <text evidence="5">Belongs to the WD repeat MORG1 family.</text>
</comment>
<evidence type="ECO:0000256" key="6">
    <source>
        <dbReference type="PROSITE-ProRule" id="PRU00221"/>
    </source>
</evidence>